<organism evidence="4 5">
    <name type="scientific">Candidatus Fervidibacter sacchari</name>
    <dbReference type="NCBI Taxonomy" id="1448929"/>
    <lineage>
        <taxon>Bacteria</taxon>
        <taxon>Candidatus Fervidibacterota</taxon>
        <taxon>Candidatus Fervidibacter</taxon>
    </lineage>
</organism>
<dbReference type="Gene3D" id="3.90.650.10">
    <property type="entry name" value="PurM-like C-terminal domain"/>
    <property type="match status" value="1"/>
</dbReference>
<dbReference type="PIRSF" id="PIRSF005644">
    <property type="entry name" value="Hdrgns_mtr_HypE"/>
    <property type="match status" value="1"/>
</dbReference>
<dbReference type="PANTHER" id="PTHR30303">
    <property type="entry name" value="HYDROGENASE ISOENZYMES FORMATION PROTEIN HYPE"/>
    <property type="match status" value="1"/>
</dbReference>
<dbReference type="InterPro" id="IPR036921">
    <property type="entry name" value="PurM-like_N_sf"/>
</dbReference>
<feature type="domain" description="PurM-like N-terminal" evidence="2">
    <location>
        <begin position="59"/>
        <end position="171"/>
    </location>
</feature>
<evidence type="ECO:0000313" key="4">
    <source>
        <dbReference type="EMBL" id="MCS3919666.1"/>
    </source>
</evidence>
<evidence type="ECO:0000313" key="5">
    <source>
        <dbReference type="Proteomes" id="UP001204798"/>
    </source>
</evidence>
<dbReference type="PANTHER" id="PTHR30303:SF0">
    <property type="entry name" value="CARBAMOYL DEHYDRATASE HYPE"/>
    <property type="match status" value="1"/>
</dbReference>
<dbReference type="InterPro" id="IPR011854">
    <property type="entry name" value="HypE"/>
</dbReference>
<evidence type="ECO:0000259" key="2">
    <source>
        <dbReference type="Pfam" id="PF00586"/>
    </source>
</evidence>
<dbReference type="Pfam" id="PF02769">
    <property type="entry name" value="AIRS_C"/>
    <property type="match status" value="1"/>
</dbReference>
<comment type="similarity">
    <text evidence="1">Belongs to the HypE family.</text>
</comment>
<dbReference type="Pfam" id="PF00586">
    <property type="entry name" value="AIRS"/>
    <property type="match status" value="1"/>
</dbReference>
<dbReference type="Gene3D" id="3.30.1330.10">
    <property type="entry name" value="PurM-like, N-terminal domain"/>
    <property type="match status" value="1"/>
</dbReference>
<dbReference type="Proteomes" id="UP001204798">
    <property type="component" value="Unassembled WGS sequence"/>
</dbReference>
<dbReference type="SUPFAM" id="SSF56042">
    <property type="entry name" value="PurM C-terminal domain-like"/>
    <property type="match status" value="1"/>
</dbReference>
<sequence length="357" mass="38238">MNEKAGDVLGRIERLKRKPIRLRETNITMAHGAGGKATHDLIVAVFLEAFRNPLLEKLDDQATFELNGMRLALTTDAFTVHPLFFPGGDIGCLSVHGTINDLATAGARPLFLAAAFVLEEGFPIDDLKRIVDSMAKAAARCNVQIVTGDTKTVQRGKGDGVYIVTTGIGVVERPVNLSIANARPGDKVILSGTIGEHGIAVMVARGNLDFEADIQSDTAPLWDMVDSVLKVCPKVRCMRDPTRGGVATVLNEIAQASQVCIRIFDEAIPVRPEVRGACEILGIDPLYVANEGKMVFVVPPEDAELVLETLKRHPLGENAAVIGQVEEEPAGIVLLETGIGGARVLDMLTGDPLPRIC</sequence>
<protein>
    <submittedName>
        <fullName evidence="4">Hydrogenase expression/formation protein HypE</fullName>
    </submittedName>
</protein>
<dbReference type="EMBL" id="JANUCP010000003">
    <property type="protein sequence ID" value="MCS3919666.1"/>
    <property type="molecule type" value="Genomic_DNA"/>
</dbReference>
<dbReference type="RefSeq" id="WP_259096337.1">
    <property type="nucleotide sequence ID" value="NZ_CP130454.1"/>
</dbReference>
<name>A0ABT2ENY7_9BACT</name>
<dbReference type="InterPro" id="IPR010918">
    <property type="entry name" value="PurM-like_C_dom"/>
</dbReference>
<evidence type="ECO:0000259" key="3">
    <source>
        <dbReference type="Pfam" id="PF02769"/>
    </source>
</evidence>
<keyword evidence="5" id="KW-1185">Reference proteome</keyword>
<accession>A0ABT2ENY7</accession>
<proteinExistence type="inferred from homology"/>
<reference evidence="4 5" key="1">
    <citation type="submission" date="2022-08" db="EMBL/GenBank/DDBJ databases">
        <title>Bacterial and archaeal communities from various locations to study Microbial Dark Matter (Phase II).</title>
        <authorList>
            <person name="Stepanauskas R."/>
        </authorList>
    </citation>
    <scope>NUCLEOTIDE SEQUENCE [LARGE SCALE GENOMIC DNA]</scope>
    <source>
        <strain evidence="4 5">PD1</strain>
    </source>
</reference>
<feature type="domain" description="PurM-like C-terminal" evidence="3">
    <location>
        <begin position="183"/>
        <end position="333"/>
    </location>
</feature>
<dbReference type="CDD" id="cd02197">
    <property type="entry name" value="HypE"/>
    <property type="match status" value="1"/>
</dbReference>
<gene>
    <name evidence="4" type="ORF">M2350_002079</name>
</gene>
<dbReference type="SUPFAM" id="SSF55326">
    <property type="entry name" value="PurM N-terminal domain-like"/>
    <property type="match status" value="1"/>
</dbReference>
<dbReference type="InterPro" id="IPR036676">
    <property type="entry name" value="PurM-like_C_sf"/>
</dbReference>
<comment type="caution">
    <text evidence="4">The sequence shown here is derived from an EMBL/GenBank/DDBJ whole genome shotgun (WGS) entry which is preliminary data.</text>
</comment>
<dbReference type="InterPro" id="IPR016188">
    <property type="entry name" value="PurM-like_N"/>
</dbReference>
<dbReference type="NCBIfam" id="TIGR02124">
    <property type="entry name" value="hypE"/>
    <property type="match status" value="1"/>
</dbReference>
<evidence type="ECO:0000256" key="1">
    <source>
        <dbReference type="ARBA" id="ARBA00006243"/>
    </source>
</evidence>